<protein>
    <submittedName>
        <fullName evidence="2">Uncharacterized protein</fullName>
    </submittedName>
</protein>
<name>A0ABD1FC05_HYPHA</name>
<sequence length="99" mass="11036">MFSSTFLIATCTFVALCGAVPTPEYYHHSLPVATSYSSRVDIHGPEYIKTYPVIAKTVLTSVPLVKSHQVISPELSYYPSISNGYGYGYGYGHYPYHYL</sequence>
<dbReference type="AlphaFoldDB" id="A0ABD1FC05"/>
<gene>
    <name evidence="2" type="ORF">ABEB36_000662</name>
</gene>
<comment type="caution">
    <text evidence="2">The sequence shown here is derived from an EMBL/GenBank/DDBJ whole genome shotgun (WGS) entry which is preliminary data.</text>
</comment>
<evidence type="ECO:0000256" key="1">
    <source>
        <dbReference type="SAM" id="SignalP"/>
    </source>
</evidence>
<keyword evidence="1" id="KW-0732">Signal</keyword>
<feature type="signal peptide" evidence="1">
    <location>
        <begin position="1"/>
        <end position="19"/>
    </location>
</feature>
<keyword evidence="3" id="KW-1185">Reference proteome</keyword>
<dbReference type="EMBL" id="JBDJPC010000001">
    <property type="protein sequence ID" value="KAL1516809.1"/>
    <property type="molecule type" value="Genomic_DNA"/>
</dbReference>
<evidence type="ECO:0000313" key="2">
    <source>
        <dbReference type="EMBL" id="KAL1516809.1"/>
    </source>
</evidence>
<proteinExistence type="predicted"/>
<evidence type="ECO:0000313" key="3">
    <source>
        <dbReference type="Proteomes" id="UP001566132"/>
    </source>
</evidence>
<reference evidence="2 3" key="1">
    <citation type="submission" date="2024-05" db="EMBL/GenBank/DDBJ databases">
        <title>Genetic variation in Jamaican populations of the coffee berry borer (Hypothenemus hampei).</title>
        <authorList>
            <person name="Errbii M."/>
            <person name="Myrie A."/>
        </authorList>
    </citation>
    <scope>NUCLEOTIDE SEQUENCE [LARGE SCALE GENOMIC DNA]</scope>
    <source>
        <strain evidence="2">JA-Hopewell-2020-01-JO</strain>
        <tissue evidence="2">Whole body</tissue>
    </source>
</reference>
<feature type="chain" id="PRO_5044836140" evidence="1">
    <location>
        <begin position="20"/>
        <end position="99"/>
    </location>
</feature>
<accession>A0ABD1FC05</accession>
<organism evidence="2 3">
    <name type="scientific">Hypothenemus hampei</name>
    <name type="common">Coffee berry borer</name>
    <dbReference type="NCBI Taxonomy" id="57062"/>
    <lineage>
        <taxon>Eukaryota</taxon>
        <taxon>Metazoa</taxon>
        <taxon>Ecdysozoa</taxon>
        <taxon>Arthropoda</taxon>
        <taxon>Hexapoda</taxon>
        <taxon>Insecta</taxon>
        <taxon>Pterygota</taxon>
        <taxon>Neoptera</taxon>
        <taxon>Endopterygota</taxon>
        <taxon>Coleoptera</taxon>
        <taxon>Polyphaga</taxon>
        <taxon>Cucujiformia</taxon>
        <taxon>Curculionidae</taxon>
        <taxon>Scolytinae</taxon>
        <taxon>Hypothenemus</taxon>
    </lineage>
</organism>
<dbReference type="Proteomes" id="UP001566132">
    <property type="component" value="Unassembled WGS sequence"/>
</dbReference>